<evidence type="ECO:0000256" key="1">
    <source>
        <dbReference type="SAM" id="MobiDB-lite"/>
    </source>
</evidence>
<keyword evidence="4" id="KW-1185">Reference proteome</keyword>
<dbReference type="Pfam" id="PF20578">
    <property type="entry name" value="aBig_2"/>
    <property type="match status" value="1"/>
</dbReference>
<sequence length="798" mass="87052">MKRKQAIQAVVRLGLILSLMIYLVWPVQIQAAQAVTTVESVRDKFQGEQVTISGASAASDVIVKVFGPDDHVYFFRSVPVQGERYLAGFTLAADAALGRYTVLTGSGSQIAKTTFLVLSRSGQGNTDHELEDALNQLSIGFSNGDTWESVTSNLYMLSVGKHETLVTWVSSQPDVISIGEAQNHQVIGQVHHQSDERSVIVTATVSKNNRSASRPFLLIVKNQTTTKTSVTEGVRTVNVVGEKGEFTKPLSIARIVLSDRTLIDKTILDESAADQIIDKSQTTGERTARLVMEELPSDRPDELAVQIAGGSVASLSNHGMAIQVESETAILTLSNEILLRMKQQAMDLYFRIVPIRSEQGRQTVAARILVEPAIRQAAGSGKAVVVGMPQKIETNYRNFRTKLVIPFNGILPATGQAAYLNSLRVFIEHSDGDKKLASGTVVYRNNQPYGLELEIDKFSTFTFVQLNPSGNNSSDSETDGSSDNSGSSSPGDTKPDSRAEVKLEGEGKQITIKHGGSDEGIDKDSFSVTVNGKPVAIEQVIVEKGRIILVLRQPVLAGDQVAVVYAGDLTVDSEKRKRTFSMLVNNPGHHRPYITGYPDGTFGPSNRITRAEVATILSRVTSKAENRKEVTYTDVTQSHWASDNINRVTWMGIMDGYPDGSFRPEAPVTRAEMASLAARWSTGNPTSSLSARFTDVQGHWAQEAILRMRTAGVLDGYEDGRFLPEHSLTRAEAVTVVNKLLGRGPYTAGEQQWRDVDMQHWAYGEVQEASVDHEIGLGTDSAEKRIPVKEQANQALPK</sequence>
<dbReference type="Pfam" id="PF00395">
    <property type="entry name" value="SLH"/>
    <property type="match status" value="3"/>
</dbReference>
<feature type="compositionally biased region" description="Low complexity" evidence="1">
    <location>
        <begin position="469"/>
        <end position="489"/>
    </location>
</feature>
<dbReference type="Pfam" id="PF13753">
    <property type="entry name" value="SWM_repeat"/>
    <property type="match status" value="1"/>
</dbReference>
<evidence type="ECO:0000313" key="4">
    <source>
        <dbReference type="Proteomes" id="UP001469365"/>
    </source>
</evidence>
<dbReference type="InterPro" id="IPR028059">
    <property type="entry name" value="SWM_rpt"/>
</dbReference>
<feature type="domain" description="SLH" evidence="2">
    <location>
        <begin position="693"/>
        <end position="751"/>
    </location>
</feature>
<evidence type="ECO:0000259" key="2">
    <source>
        <dbReference type="PROSITE" id="PS51272"/>
    </source>
</evidence>
<reference evidence="3 4" key="1">
    <citation type="submission" date="2024-04" db="EMBL/GenBank/DDBJ databases">
        <title>draft genome sequnece of Paenibacillus filicis.</title>
        <authorList>
            <person name="Kim D.-U."/>
        </authorList>
    </citation>
    <scope>NUCLEOTIDE SEQUENCE [LARGE SCALE GENOMIC DNA]</scope>
    <source>
        <strain evidence="3 4">KACC14197</strain>
    </source>
</reference>
<accession>A0ABU9DP60</accession>
<feature type="compositionally biased region" description="Basic and acidic residues" evidence="1">
    <location>
        <begin position="493"/>
        <end position="507"/>
    </location>
</feature>
<organism evidence="3 4">
    <name type="scientific">Paenibacillus filicis</name>
    <dbReference type="NCBI Taxonomy" id="669464"/>
    <lineage>
        <taxon>Bacteria</taxon>
        <taxon>Bacillati</taxon>
        <taxon>Bacillota</taxon>
        <taxon>Bacilli</taxon>
        <taxon>Bacillales</taxon>
        <taxon>Paenibacillaceae</taxon>
        <taxon>Paenibacillus</taxon>
    </lineage>
</organism>
<gene>
    <name evidence="3" type="ORF">WMW72_21650</name>
</gene>
<dbReference type="PROSITE" id="PS51272">
    <property type="entry name" value="SLH"/>
    <property type="match status" value="3"/>
</dbReference>
<dbReference type="EMBL" id="JBBPCC010000015">
    <property type="protein sequence ID" value="MEK8130514.1"/>
    <property type="molecule type" value="Genomic_DNA"/>
</dbReference>
<dbReference type="InterPro" id="IPR046780">
    <property type="entry name" value="aBig_2"/>
</dbReference>
<dbReference type="Proteomes" id="UP001469365">
    <property type="component" value="Unassembled WGS sequence"/>
</dbReference>
<dbReference type="InterPro" id="IPR001119">
    <property type="entry name" value="SLH_dom"/>
</dbReference>
<dbReference type="PANTHER" id="PTHR43308">
    <property type="entry name" value="OUTER MEMBRANE PROTEIN ALPHA-RELATED"/>
    <property type="match status" value="1"/>
</dbReference>
<comment type="caution">
    <text evidence="3">The sequence shown here is derived from an EMBL/GenBank/DDBJ whole genome shotgun (WGS) entry which is preliminary data.</text>
</comment>
<feature type="domain" description="SLH" evidence="2">
    <location>
        <begin position="562"/>
        <end position="627"/>
    </location>
</feature>
<name>A0ABU9DP60_9BACL</name>
<dbReference type="InterPro" id="IPR051465">
    <property type="entry name" value="Cell_Envelope_Struct_Comp"/>
</dbReference>
<evidence type="ECO:0000313" key="3">
    <source>
        <dbReference type="EMBL" id="MEK8130514.1"/>
    </source>
</evidence>
<feature type="region of interest" description="Disordered" evidence="1">
    <location>
        <begin position="469"/>
        <end position="523"/>
    </location>
</feature>
<protein>
    <submittedName>
        <fullName evidence="3">S-layer homology domain-containing protein</fullName>
    </submittedName>
</protein>
<dbReference type="RefSeq" id="WP_341417651.1">
    <property type="nucleotide sequence ID" value="NZ_JBBPCC010000015.1"/>
</dbReference>
<proteinExistence type="predicted"/>
<feature type="domain" description="SLH" evidence="2">
    <location>
        <begin position="628"/>
        <end position="691"/>
    </location>
</feature>
<dbReference type="PANTHER" id="PTHR43308:SF5">
    <property type="entry name" value="S-LAYER PROTEIN _ PEPTIDOGLYCAN ENDO-BETA-N-ACETYLGLUCOSAMINIDASE"/>
    <property type="match status" value="1"/>
</dbReference>